<protein>
    <submittedName>
        <fullName evidence="6">Insulinase family protein</fullName>
    </submittedName>
</protein>
<dbReference type="Pfam" id="PF05193">
    <property type="entry name" value="Peptidase_M16_C"/>
    <property type="match status" value="2"/>
</dbReference>
<feature type="domain" description="Peptidase M16 C-terminal" evidence="5">
    <location>
        <begin position="195"/>
        <end position="362"/>
    </location>
</feature>
<keyword evidence="2" id="KW-0482">Metalloprotease</keyword>
<dbReference type="InterPro" id="IPR011249">
    <property type="entry name" value="Metalloenz_LuxS/M16"/>
</dbReference>
<dbReference type="InterPro" id="IPR050361">
    <property type="entry name" value="MPP/UQCRC_Complex"/>
</dbReference>
<accession>A0A9Q2FJJ2</accession>
<dbReference type="EMBL" id="JABCQN010000001">
    <property type="protein sequence ID" value="MBF0869811.1"/>
    <property type="molecule type" value="Genomic_DNA"/>
</dbReference>
<dbReference type="PANTHER" id="PTHR11851:SF49">
    <property type="entry name" value="MITOCHONDRIAL-PROCESSING PEPTIDASE SUBUNIT ALPHA"/>
    <property type="match status" value="1"/>
</dbReference>
<keyword evidence="2" id="KW-0645">Protease</keyword>
<feature type="signal peptide" evidence="3">
    <location>
        <begin position="1"/>
        <end position="24"/>
    </location>
</feature>
<comment type="similarity">
    <text evidence="1">Belongs to the peptidase M16 family.</text>
</comment>
<dbReference type="SUPFAM" id="SSF63411">
    <property type="entry name" value="LuxS/MPP-like metallohydrolase"/>
    <property type="match status" value="4"/>
</dbReference>
<keyword evidence="3" id="KW-0732">Signal</keyword>
<dbReference type="PANTHER" id="PTHR11851">
    <property type="entry name" value="METALLOPROTEASE"/>
    <property type="match status" value="1"/>
</dbReference>
<dbReference type="Pfam" id="PF00675">
    <property type="entry name" value="Peptidase_M16"/>
    <property type="match status" value="1"/>
</dbReference>
<evidence type="ECO:0000313" key="7">
    <source>
        <dbReference type="Proteomes" id="UP000661006"/>
    </source>
</evidence>
<evidence type="ECO:0000313" key="6">
    <source>
        <dbReference type="EMBL" id="MBF0869811.1"/>
    </source>
</evidence>
<gene>
    <name evidence="6" type="ORF">HKD32_02910</name>
</gene>
<dbReference type="Gene3D" id="3.30.830.10">
    <property type="entry name" value="Metalloenzyme, LuxS/M16 peptidase-like"/>
    <property type="match status" value="4"/>
</dbReference>
<name>A0A9Q2FJJ2_GLUJA</name>
<organism evidence="6 7">
    <name type="scientific">Gluconobacter japonicus</name>
    <dbReference type="NCBI Taxonomy" id="376620"/>
    <lineage>
        <taxon>Bacteria</taxon>
        <taxon>Pseudomonadati</taxon>
        <taxon>Pseudomonadota</taxon>
        <taxon>Alphaproteobacteria</taxon>
        <taxon>Acetobacterales</taxon>
        <taxon>Acetobacteraceae</taxon>
        <taxon>Gluconobacter</taxon>
    </lineage>
</organism>
<evidence type="ECO:0000256" key="1">
    <source>
        <dbReference type="ARBA" id="ARBA00007261"/>
    </source>
</evidence>
<dbReference type="GO" id="GO:0046872">
    <property type="term" value="F:metal ion binding"/>
    <property type="evidence" value="ECO:0007669"/>
    <property type="project" value="InterPro"/>
</dbReference>
<comment type="caution">
    <text evidence="6">The sequence shown here is derived from an EMBL/GenBank/DDBJ whole genome shotgun (WGS) entry which is preliminary data.</text>
</comment>
<feature type="domain" description="Peptidase M16 N-terminal" evidence="4">
    <location>
        <begin position="37"/>
        <end position="162"/>
    </location>
</feature>
<keyword evidence="2" id="KW-0378">Hydrolase</keyword>
<reference evidence="6" key="1">
    <citation type="submission" date="2020-04" db="EMBL/GenBank/DDBJ databases">
        <authorList>
            <person name="Sombolestani A."/>
        </authorList>
    </citation>
    <scope>NUCLEOTIDE SEQUENCE</scope>
    <source>
        <strain evidence="6">R71697</strain>
    </source>
</reference>
<dbReference type="AlphaFoldDB" id="A0A9Q2FJJ2"/>
<dbReference type="RefSeq" id="WP_061931557.1">
    <property type="nucleotide sequence ID" value="NZ_JABCQN010000001.1"/>
</dbReference>
<evidence type="ECO:0000259" key="5">
    <source>
        <dbReference type="Pfam" id="PF05193"/>
    </source>
</evidence>
<evidence type="ECO:0000259" key="4">
    <source>
        <dbReference type="Pfam" id="PF00675"/>
    </source>
</evidence>
<reference evidence="6" key="2">
    <citation type="submission" date="2020-11" db="EMBL/GenBank/DDBJ databases">
        <title>Description of novel Gluconobacter species.</title>
        <authorList>
            <person name="Cleenwerck I."/>
            <person name="Cnockaert M."/>
            <person name="Borremans W."/>
            <person name="Wieme A.D."/>
            <person name="De Vuyst L."/>
            <person name="Vandamme P."/>
        </authorList>
    </citation>
    <scope>NUCLEOTIDE SEQUENCE</scope>
    <source>
        <strain evidence="6">R71697</strain>
    </source>
</reference>
<evidence type="ECO:0000256" key="2">
    <source>
        <dbReference type="ARBA" id="ARBA00023049"/>
    </source>
</evidence>
<dbReference type="GeneID" id="81473632"/>
<proteinExistence type="inferred from homology"/>
<feature type="domain" description="Peptidase M16 C-terminal" evidence="5">
    <location>
        <begin position="636"/>
        <end position="813"/>
    </location>
</feature>
<feature type="chain" id="PRO_5040449640" evidence="3">
    <location>
        <begin position="25"/>
        <end position="887"/>
    </location>
</feature>
<dbReference type="InterPro" id="IPR007863">
    <property type="entry name" value="Peptidase_M16_C"/>
</dbReference>
<sequence>MHIFQKTFLAVSLLAGLVCSTAYAADMARETLPNGMRVVVVRNPLAPAVSVQLTYMVGSAEAPKGFPGTAHALEHMMFRGTPSLSGDQLSTVMGTLGGQFNAFTQTDLTRYYCLIPAQDLDVVLHMEADRMQHLSLDAGQWAKERGAIEQEVSMDLSNPGYKAKEQLLPVLFAHSSYDHAPLGTRSSFEATDVKLLRDFYTKWYVPNNAVLVIVGDVDPAATLKKVGRTFGSIPARPLPERPPIPVEGVVPQALTVQTNYAVDSVALLWRGPSLRDKDGPAAAVLDAVLSSRRGPLYPLVLQHKVLAAGLNVDRNIYTGTIKASLTIPKGGDTKAALALLKATLDDIRTKGVSSDVVEGMKKRWLASKDFEKNSILDLGDLWSGAVTAENTDSPDASFDRYAKVTVQDVNALARKLLDPEHGVAMTMLASDHGKPPAGQGFGGSESFAGQGSATGPLPDWAQPVRNVPAPPVYTVPDADFTLPNGLRVVVRTKHVSPTVFLFGHIKSNENIQAPAGKEGVGALTAQLFPFGSVTRDRETLEKSLDDLAANAGGGVNFSVSGRTQDFDAALAILADLELHPAFPQYAFDLTRQNMIRVQAGVEQTPGYRLQQTITKTLYPANSPALRVQSGKSLSGLTREDVLSYYQSVYRPDMTTIEVVGDISVEEARRKITSAFGEWKATGPKPDVDLAAIPFNPVPAVQSVSDPVRSQDVVIMAQINAHGWNDPQRYDMTLADIMLTHGFDSRLYQDLRVRTGYVYTVGSQLALQKNFGNYLFAFGADPASVKAARQHVVQDLQAMVEKPVPVEELARARAHMIRDMILLNAVVTAPSRLDEALMSHGLGWEHLNDAAKAFQAATPESVQAALKNYVRPDGFATFVLGPTPSGLN</sequence>
<dbReference type="Proteomes" id="UP000661006">
    <property type="component" value="Unassembled WGS sequence"/>
</dbReference>
<evidence type="ECO:0000256" key="3">
    <source>
        <dbReference type="SAM" id="SignalP"/>
    </source>
</evidence>
<dbReference type="InterPro" id="IPR011765">
    <property type="entry name" value="Pept_M16_N"/>
</dbReference>